<keyword evidence="3" id="KW-1185">Reference proteome</keyword>
<evidence type="ECO:0000313" key="3">
    <source>
        <dbReference type="Proteomes" id="UP000812287"/>
    </source>
</evidence>
<name>A0A9P7VG53_9AGAR</name>
<feature type="region of interest" description="Disordered" evidence="1">
    <location>
        <begin position="1"/>
        <end position="29"/>
    </location>
</feature>
<dbReference type="EMBL" id="MU250591">
    <property type="protein sequence ID" value="KAG7439526.1"/>
    <property type="molecule type" value="Genomic_DNA"/>
</dbReference>
<dbReference type="OrthoDB" id="3065529at2759"/>
<gene>
    <name evidence="2" type="ORF">BT62DRAFT_1013822</name>
</gene>
<comment type="caution">
    <text evidence="2">The sequence shown here is derived from an EMBL/GenBank/DDBJ whole genome shotgun (WGS) entry which is preliminary data.</text>
</comment>
<organism evidence="2 3">
    <name type="scientific">Guyanagaster necrorhizus</name>
    <dbReference type="NCBI Taxonomy" id="856835"/>
    <lineage>
        <taxon>Eukaryota</taxon>
        <taxon>Fungi</taxon>
        <taxon>Dikarya</taxon>
        <taxon>Basidiomycota</taxon>
        <taxon>Agaricomycotina</taxon>
        <taxon>Agaricomycetes</taxon>
        <taxon>Agaricomycetidae</taxon>
        <taxon>Agaricales</taxon>
        <taxon>Marasmiineae</taxon>
        <taxon>Physalacriaceae</taxon>
        <taxon>Guyanagaster</taxon>
    </lineage>
</organism>
<evidence type="ECO:0000313" key="2">
    <source>
        <dbReference type="EMBL" id="KAG7439526.1"/>
    </source>
</evidence>
<evidence type="ECO:0000256" key="1">
    <source>
        <dbReference type="SAM" id="MobiDB-lite"/>
    </source>
</evidence>
<reference evidence="2" key="1">
    <citation type="submission" date="2020-11" db="EMBL/GenBank/DDBJ databases">
        <title>Adaptations for nitrogen fixation in a non-lichenized fungal sporocarp promotes dispersal by wood-feeding termites.</title>
        <authorList>
            <consortium name="DOE Joint Genome Institute"/>
            <person name="Koch R.A."/>
            <person name="Yoon G."/>
            <person name="Arayal U."/>
            <person name="Lail K."/>
            <person name="Amirebrahimi M."/>
            <person name="Labutti K."/>
            <person name="Lipzen A."/>
            <person name="Riley R."/>
            <person name="Barry K."/>
            <person name="Henrissat B."/>
            <person name="Grigoriev I.V."/>
            <person name="Herr J.R."/>
            <person name="Aime M.C."/>
        </authorList>
    </citation>
    <scope>NUCLEOTIDE SEQUENCE</scope>
    <source>
        <strain evidence="2">MCA 3950</strain>
    </source>
</reference>
<dbReference type="Proteomes" id="UP000812287">
    <property type="component" value="Unassembled WGS sequence"/>
</dbReference>
<dbReference type="AlphaFoldDB" id="A0A9P7VG53"/>
<sequence length="194" mass="21554">MPERSSLRTESLSEFPIAGSQTSPIKDQSSEMSHIQYIWDSPWPEHDLRPYEMSKCHGGVIAAFTETGQAESSIKVPEQRAYSGRKPIIPSPLADIPCTTLGVQGLLNQLNTTLGTSHTLANAFIFSLLEDYISKLLDTVSKFTFVAAINIQHLIVHRPLIFAPVQFQMRTLPLSKALEYNISLSPIAFTLHSE</sequence>
<dbReference type="GeneID" id="66100405"/>
<feature type="compositionally biased region" description="Polar residues" evidence="1">
    <location>
        <begin position="19"/>
        <end position="29"/>
    </location>
</feature>
<dbReference type="RefSeq" id="XP_043033026.1">
    <property type="nucleotide sequence ID" value="XM_043178118.1"/>
</dbReference>
<accession>A0A9P7VG53</accession>
<protein>
    <submittedName>
        <fullName evidence="2">Uncharacterized protein</fullName>
    </submittedName>
</protein>
<proteinExistence type="predicted"/>